<dbReference type="Gene3D" id="3.40.50.150">
    <property type="entry name" value="Vaccinia Virus protein VP39"/>
    <property type="match status" value="1"/>
</dbReference>
<evidence type="ECO:0000256" key="1">
    <source>
        <dbReference type="ARBA" id="ARBA00022679"/>
    </source>
</evidence>
<evidence type="ECO:0000313" key="4">
    <source>
        <dbReference type="Proteomes" id="UP000050863"/>
    </source>
</evidence>
<dbReference type="EMBL" id="LLXZ01000222">
    <property type="protein sequence ID" value="KRQ93915.1"/>
    <property type="molecule type" value="Genomic_DNA"/>
</dbReference>
<dbReference type="InterPro" id="IPR050447">
    <property type="entry name" value="Erg6_SMT_methyltransf"/>
</dbReference>
<dbReference type="STRING" id="280332.CQ12_30960"/>
<dbReference type="GO" id="GO:0003838">
    <property type="term" value="F:sterol 24-C-methyltransferase activity"/>
    <property type="evidence" value="ECO:0007669"/>
    <property type="project" value="TreeGrafter"/>
</dbReference>
<dbReference type="Pfam" id="PF08241">
    <property type="entry name" value="Methyltransf_11"/>
    <property type="match status" value="1"/>
</dbReference>
<dbReference type="SUPFAM" id="SSF53335">
    <property type="entry name" value="S-adenosyl-L-methionine-dependent methyltransferases"/>
    <property type="match status" value="1"/>
</dbReference>
<keyword evidence="1" id="KW-0808">Transferase</keyword>
<feature type="domain" description="Methyltransferase type 11" evidence="2">
    <location>
        <begin position="33"/>
        <end position="131"/>
    </location>
</feature>
<evidence type="ECO:0000259" key="2">
    <source>
        <dbReference type="Pfam" id="PF08241"/>
    </source>
</evidence>
<dbReference type="InterPro" id="IPR029063">
    <property type="entry name" value="SAM-dependent_MTases_sf"/>
</dbReference>
<reference evidence="3 4" key="1">
    <citation type="submission" date="2014-03" db="EMBL/GenBank/DDBJ databases">
        <title>Bradyrhizobium valentinum sp. nov., isolated from effective nodules of Lupinus mariae-josephae, a lupine endemic of basic-lime soils in Eastern Spain.</title>
        <authorList>
            <person name="Duran D."/>
            <person name="Rey L."/>
            <person name="Navarro A."/>
            <person name="Busquets A."/>
            <person name="Imperial J."/>
            <person name="Ruiz-Argueso T."/>
        </authorList>
    </citation>
    <scope>NUCLEOTIDE SEQUENCE [LARGE SCALE GENOMIC DNA]</scope>
    <source>
        <strain evidence="3 4">PAC68</strain>
    </source>
</reference>
<name>A0A0R3KEC3_9BRAD</name>
<protein>
    <recommendedName>
        <fullName evidence="2">Methyltransferase type 11 domain-containing protein</fullName>
    </recommendedName>
</protein>
<dbReference type="GO" id="GO:0016126">
    <property type="term" value="P:sterol biosynthetic process"/>
    <property type="evidence" value="ECO:0007669"/>
    <property type="project" value="TreeGrafter"/>
</dbReference>
<dbReference type="InterPro" id="IPR013216">
    <property type="entry name" value="Methyltransf_11"/>
</dbReference>
<organism evidence="3 4">
    <name type="scientific">Bradyrhizobium jicamae</name>
    <dbReference type="NCBI Taxonomy" id="280332"/>
    <lineage>
        <taxon>Bacteria</taxon>
        <taxon>Pseudomonadati</taxon>
        <taxon>Pseudomonadota</taxon>
        <taxon>Alphaproteobacteria</taxon>
        <taxon>Hyphomicrobiales</taxon>
        <taxon>Nitrobacteraceae</taxon>
        <taxon>Bradyrhizobium</taxon>
    </lineage>
</organism>
<dbReference type="AlphaFoldDB" id="A0A0R3KEC3"/>
<evidence type="ECO:0000313" key="3">
    <source>
        <dbReference type="EMBL" id="KRQ93915.1"/>
    </source>
</evidence>
<gene>
    <name evidence="3" type="ORF">CQ12_30960</name>
</gene>
<dbReference type="PANTHER" id="PTHR44068:SF1">
    <property type="entry name" value="HYPOTHETICAL LOC100005854"/>
    <property type="match status" value="1"/>
</dbReference>
<dbReference type="Proteomes" id="UP000050863">
    <property type="component" value="Unassembled WGS sequence"/>
</dbReference>
<sequence length="190" mass="20939">MGRLIAFIMARETWSENMRAMEALGIGQTDQVLDVGCGHGRSLMEIAARAPRGRSVGIDPSELMVEIAAKRNRTLIEAGRIDVVLSSVESLPFPDDMFDKALCVHVLYFWKDVEMSLREIERVLKPGGRLALLFRTNADQKAIASFPAEIYSFPRLADVRTVLERAGMEVHVAGDGANEPALLLATKRSA</sequence>
<keyword evidence="4" id="KW-1185">Reference proteome</keyword>
<proteinExistence type="predicted"/>
<comment type="caution">
    <text evidence="3">The sequence shown here is derived from an EMBL/GenBank/DDBJ whole genome shotgun (WGS) entry which is preliminary data.</text>
</comment>
<dbReference type="CDD" id="cd02440">
    <property type="entry name" value="AdoMet_MTases"/>
    <property type="match status" value="1"/>
</dbReference>
<dbReference type="PANTHER" id="PTHR44068">
    <property type="entry name" value="ZGC:194242"/>
    <property type="match status" value="1"/>
</dbReference>
<accession>A0A0R3KEC3</accession>